<dbReference type="GeneID" id="81399180"/>
<sequence>MDQNGGANWLDQFRSKADLAIFLHNHQLNDSAEEAISSALEEAAWANNPEMVTLLLAHGAKITPFTLVGACRSKNVTIFQRFQQYGWDVNTVQFGGTVLRLLASDHTCMRWLLENGADPNFVDQDNATPLETAAVSGSVAELELLISYGAKVDALPRDILPRVMRRDTHAVSVLRFLLNQGLDVNADTLNDSVLHNAVRTGKVECVRILLEYGADCNVRTLEGLTPLAEARECGYVEIEGLLASL</sequence>
<dbReference type="SUPFAM" id="SSF48403">
    <property type="entry name" value="Ankyrin repeat"/>
    <property type="match status" value="1"/>
</dbReference>
<dbReference type="GO" id="GO:0045732">
    <property type="term" value="P:positive regulation of protein catabolic process"/>
    <property type="evidence" value="ECO:0007669"/>
    <property type="project" value="TreeGrafter"/>
</dbReference>
<gene>
    <name evidence="5" type="ORF">NUU61_009486</name>
</gene>
<dbReference type="PANTHER" id="PTHR24136:SF15">
    <property type="entry name" value="ANK_REP_REGION DOMAIN-CONTAINING PROTEIN"/>
    <property type="match status" value="1"/>
</dbReference>
<dbReference type="SMART" id="SM00248">
    <property type="entry name" value="ANK"/>
    <property type="match status" value="4"/>
</dbReference>
<dbReference type="Proteomes" id="UP001141434">
    <property type="component" value="Unassembled WGS sequence"/>
</dbReference>
<keyword evidence="3 4" id="KW-0040">ANK repeat</keyword>
<feature type="repeat" description="ANK" evidence="4">
    <location>
        <begin position="125"/>
        <end position="157"/>
    </location>
</feature>
<dbReference type="InterPro" id="IPR036770">
    <property type="entry name" value="Ankyrin_rpt-contain_sf"/>
</dbReference>
<dbReference type="EMBL" id="JAPMSZ010000011">
    <property type="protein sequence ID" value="KAJ5084907.1"/>
    <property type="molecule type" value="Genomic_DNA"/>
</dbReference>
<dbReference type="InterPro" id="IPR002110">
    <property type="entry name" value="Ankyrin_rpt"/>
</dbReference>
<dbReference type="Pfam" id="PF13857">
    <property type="entry name" value="Ank_5"/>
    <property type="match status" value="1"/>
</dbReference>
<dbReference type="InterPro" id="IPR051573">
    <property type="entry name" value="Ankyrin-SOCS_box_domain"/>
</dbReference>
<reference evidence="5" key="2">
    <citation type="journal article" date="2023" name="IMA Fungus">
        <title>Comparative genomic study of the Penicillium genus elucidates a diverse pangenome and 15 lateral gene transfer events.</title>
        <authorList>
            <person name="Petersen C."/>
            <person name="Sorensen T."/>
            <person name="Nielsen M.R."/>
            <person name="Sondergaard T.E."/>
            <person name="Sorensen J.L."/>
            <person name="Fitzpatrick D.A."/>
            <person name="Frisvad J.C."/>
            <person name="Nielsen K.L."/>
        </authorList>
    </citation>
    <scope>NUCLEOTIDE SEQUENCE</scope>
    <source>
        <strain evidence="5">IBT 34128</strain>
    </source>
</reference>
<dbReference type="PROSITE" id="PS50088">
    <property type="entry name" value="ANK_REPEAT"/>
    <property type="match status" value="2"/>
</dbReference>
<dbReference type="PROSITE" id="PS50297">
    <property type="entry name" value="ANK_REP_REGION"/>
    <property type="match status" value="2"/>
</dbReference>
<dbReference type="GO" id="GO:0016567">
    <property type="term" value="P:protein ubiquitination"/>
    <property type="evidence" value="ECO:0007669"/>
    <property type="project" value="TreeGrafter"/>
</dbReference>
<dbReference type="OrthoDB" id="4772757at2759"/>
<name>A0A9W9EN73_9EURO</name>
<feature type="repeat" description="ANK" evidence="4">
    <location>
        <begin position="189"/>
        <end position="221"/>
    </location>
</feature>
<keyword evidence="2" id="KW-0677">Repeat</keyword>
<dbReference type="Gene3D" id="1.25.40.20">
    <property type="entry name" value="Ankyrin repeat-containing domain"/>
    <property type="match status" value="2"/>
</dbReference>
<dbReference type="PANTHER" id="PTHR24136">
    <property type="entry name" value="SOWAH (DROSOPHILA) HOMOLOG"/>
    <property type="match status" value="1"/>
</dbReference>
<proteinExistence type="inferred from homology"/>
<evidence type="ECO:0000256" key="3">
    <source>
        <dbReference type="ARBA" id="ARBA00023043"/>
    </source>
</evidence>
<dbReference type="RefSeq" id="XP_056508304.1">
    <property type="nucleotide sequence ID" value="XM_056660011.1"/>
</dbReference>
<evidence type="ECO:0000256" key="1">
    <source>
        <dbReference type="ARBA" id="ARBA00005949"/>
    </source>
</evidence>
<comment type="similarity">
    <text evidence="1">Belongs to the ankyrin SOCS box (ASB) family.</text>
</comment>
<evidence type="ECO:0000256" key="2">
    <source>
        <dbReference type="ARBA" id="ARBA00022737"/>
    </source>
</evidence>
<protein>
    <submittedName>
        <fullName evidence="5">Ankyrin repeat-containing domain protein</fullName>
    </submittedName>
</protein>
<reference evidence="5" key="1">
    <citation type="submission" date="2022-11" db="EMBL/GenBank/DDBJ databases">
        <authorList>
            <person name="Petersen C."/>
        </authorList>
    </citation>
    <scope>NUCLEOTIDE SEQUENCE</scope>
    <source>
        <strain evidence="5">IBT 34128</strain>
    </source>
</reference>
<accession>A0A9W9EN73</accession>
<evidence type="ECO:0000313" key="6">
    <source>
        <dbReference type="Proteomes" id="UP001141434"/>
    </source>
</evidence>
<organism evidence="5 6">
    <name type="scientific">Penicillium alfredii</name>
    <dbReference type="NCBI Taxonomy" id="1506179"/>
    <lineage>
        <taxon>Eukaryota</taxon>
        <taxon>Fungi</taxon>
        <taxon>Dikarya</taxon>
        <taxon>Ascomycota</taxon>
        <taxon>Pezizomycotina</taxon>
        <taxon>Eurotiomycetes</taxon>
        <taxon>Eurotiomycetidae</taxon>
        <taxon>Eurotiales</taxon>
        <taxon>Aspergillaceae</taxon>
        <taxon>Penicillium</taxon>
    </lineage>
</organism>
<dbReference type="Pfam" id="PF12796">
    <property type="entry name" value="Ank_2"/>
    <property type="match status" value="1"/>
</dbReference>
<keyword evidence="6" id="KW-1185">Reference proteome</keyword>
<comment type="caution">
    <text evidence="5">The sequence shown here is derived from an EMBL/GenBank/DDBJ whole genome shotgun (WGS) entry which is preliminary data.</text>
</comment>
<evidence type="ECO:0000256" key="4">
    <source>
        <dbReference type="PROSITE-ProRule" id="PRU00023"/>
    </source>
</evidence>
<evidence type="ECO:0000313" key="5">
    <source>
        <dbReference type="EMBL" id="KAJ5084907.1"/>
    </source>
</evidence>
<dbReference type="AlphaFoldDB" id="A0A9W9EN73"/>